<name>A0A179EZ62_METCM</name>
<dbReference type="KEGG" id="pchm:VFPPC_16965"/>
<dbReference type="GeneID" id="28858711"/>
<proteinExistence type="predicted"/>
<organism evidence="1 2">
    <name type="scientific">Pochonia chlamydosporia 170</name>
    <dbReference type="NCBI Taxonomy" id="1380566"/>
    <lineage>
        <taxon>Eukaryota</taxon>
        <taxon>Fungi</taxon>
        <taxon>Dikarya</taxon>
        <taxon>Ascomycota</taxon>
        <taxon>Pezizomycotina</taxon>
        <taxon>Sordariomycetes</taxon>
        <taxon>Hypocreomycetidae</taxon>
        <taxon>Hypocreales</taxon>
        <taxon>Clavicipitaceae</taxon>
        <taxon>Pochonia</taxon>
    </lineage>
</organism>
<evidence type="ECO:0000313" key="2">
    <source>
        <dbReference type="Proteomes" id="UP000078397"/>
    </source>
</evidence>
<comment type="caution">
    <text evidence="1">The sequence shown here is derived from an EMBL/GenBank/DDBJ whole genome shotgun (WGS) entry which is preliminary data.</text>
</comment>
<evidence type="ECO:0000313" key="1">
    <source>
        <dbReference type="EMBL" id="OAQ58484.2"/>
    </source>
</evidence>
<dbReference type="EMBL" id="LSBJ02000017">
    <property type="protein sequence ID" value="OAQ58484.2"/>
    <property type="molecule type" value="Genomic_DNA"/>
</dbReference>
<dbReference type="Proteomes" id="UP000078397">
    <property type="component" value="Unassembled WGS sequence"/>
</dbReference>
<accession>A0A179EZ62</accession>
<reference evidence="1 2" key="1">
    <citation type="journal article" date="2016" name="PLoS Pathog.">
        <title>Biosynthesis of antibiotic leucinostatins in bio-control fungus Purpureocillium lilacinum and their inhibition on phytophthora revealed by genome mining.</title>
        <authorList>
            <person name="Wang G."/>
            <person name="Liu Z."/>
            <person name="Lin R."/>
            <person name="Li E."/>
            <person name="Mao Z."/>
            <person name="Ling J."/>
            <person name="Yang Y."/>
            <person name="Yin W.B."/>
            <person name="Xie B."/>
        </authorList>
    </citation>
    <scope>NUCLEOTIDE SEQUENCE [LARGE SCALE GENOMIC DNA]</scope>
    <source>
        <strain evidence="1">170</strain>
    </source>
</reference>
<sequence length="71" mass="8216">MGRPRQSHRAKYCHRIVHAIIACLGQNTLRVDLLLRACLPHVLRVEQHYLALWLVKPNARGQVHIGLTCHY</sequence>
<dbReference type="RefSeq" id="XP_018136631.2">
    <property type="nucleotide sequence ID" value="XM_018294717.2"/>
</dbReference>
<dbReference type="AlphaFoldDB" id="A0A179EZ62"/>
<protein>
    <submittedName>
        <fullName evidence="1">Uncharacterized protein</fullName>
    </submittedName>
</protein>
<gene>
    <name evidence="1" type="ORF">VFPPC_16965</name>
</gene>
<keyword evidence="2" id="KW-1185">Reference proteome</keyword>